<dbReference type="PROSITE" id="PS50994">
    <property type="entry name" value="INTEGRASE"/>
    <property type="match status" value="1"/>
</dbReference>
<keyword evidence="8" id="KW-0511">Multifunctional enzyme</keyword>
<dbReference type="PANTHER" id="PTHR41694">
    <property type="entry name" value="ENDOGENOUS RETROVIRUS GROUP K MEMBER POL PROTEIN"/>
    <property type="match status" value="1"/>
</dbReference>
<keyword evidence="1" id="KW-0808">Transferase</keyword>
<dbReference type="PANTHER" id="PTHR41694:SF4">
    <property type="entry name" value="ENDOGENOUS RETROVIRUS GROUP K MEMBER 10 POL PROTEIN-RELATED"/>
    <property type="match status" value="1"/>
</dbReference>
<dbReference type="OrthoDB" id="9204471at2759"/>
<dbReference type="Gene3D" id="3.30.420.10">
    <property type="entry name" value="Ribonuclease H-like superfamily/Ribonuclease H"/>
    <property type="match status" value="1"/>
</dbReference>
<protein>
    <submittedName>
        <fullName evidence="11">POK19 protein</fullName>
    </submittedName>
</protein>
<evidence type="ECO:0000313" key="11">
    <source>
        <dbReference type="EMBL" id="NXX71992.1"/>
    </source>
</evidence>
<feature type="non-terminal residue" evidence="11">
    <location>
        <position position="1"/>
    </location>
</feature>
<dbReference type="InterPro" id="IPR012337">
    <property type="entry name" value="RNaseH-like_sf"/>
</dbReference>
<dbReference type="InterPro" id="IPR036397">
    <property type="entry name" value="RNaseH_sf"/>
</dbReference>
<dbReference type="GO" id="GO:0035613">
    <property type="term" value="F:RNA stem-loop binding"/>
    <property type="evidence" value="ECO:0007669"/>
    <property type="project" value="TreeGrafter"/>
</dbReference>
<dbReference type="GO" id="GO:0004519">
    <property type="term" value="F:endonuclease activity"/>
    <property type="evidence" value="ECO:0007669"/>
    <property type="project" value="UniProtKB-KW"/>
</dbReference>
<dbReference type="AlphaFoldDB" id="A0A852K233"/>
<feature type="domain" description="Integrase catalytic" evidence="10">
    <location>
        <begin position="1"/>
        <end position="72"/>
    </location>
</feature>
<name>A0A852K233_SPIPA</name>
<dbReference type="GO" id="GO:0016787">
    <property type="term" value="F:hydrolase activity"/>
    <property type="evidence" value="ECO:0007669"/>
    <property type="project" value="UniProtKB-KW"/>
</dbReference>
<accession>A0A852K233</accession>
<evidence type="ECO:0000256" key="9">
    <source>
        <dbReference type="SAM" id="MobiDB-lite"/>
    </source>
</evidence>
<feature type="region of interest" description="Disordered" evidence="9">
    <location>
        <begin position="70"/>
        <end position="92"/>
    </location>
</feature>
<dbReference type="SUPFAM" id="SSF53098">
    <property type="entry name" value="Ribonuclease H-like"/>
    <property type="match status" value="1"/>
</dbReference>
<keyword evidence="5" id="KW-0378">Hydrolase</keyword>
<keyword evidence="6" id="KW-0862">Zinc</keyword>
<evidence type="ECO:0000256" key="6">
    <source>
        <dbReference type="ARBA" id="ARBA00022833"/>
    </source>
</evidence>
<evidence type="ECO:0000256" key="4">
    <source>
        <dbReference type="ARBA" id="ARBA00022759"/>
    </source>
</evidence>
<evidence type="ECO:0000313" key="12">
    <source>
        <dbReference type="Proteomes" id="UP000618746"/>
    </source>
</evidence>
<dbReference type="Proteomes" id="UP000618746">
    <property type="component" value="Unassembled WGS sequence"/>
</dbReference>
<evidence type="ECO:0000256" key="8">
    <source>
        <dbReference type="ARBA" id="ARBA00023268"/>
    </source>
</evidence>
<evidence type="ECO:0000256" key="2">
    <source>
        <dbReference type="ARBA" id="ARBA00022695"/>
    </source>
</evidence>
<keyword evidence="4" id="KW-0255">Endonuclease</keyword>
<reference evidence="11" key="1">
    <citation type="submission" date="2020-02" db="EMBL/GenBank/DDBJ databases">
        <title>Bird 10,000 Genomes (B10K) Project - Family phase.</title>
        <authorList>
            <person name="Zhang G."/>
        </authorList>
    </citation>
    <scope>NUCLEOTIDE SEQUENCE</scope>
    <source>
        <strain evidence="11">B10K-DU-023-52</strain>
        <tissue evidence="11">Mixed tissue sample</tissue>
    </source>
</reference>
<evidence type="ECO:0000256" key="7">
    <source>
        <dbReference type="ARBA" id="ARBA00022918"/>
    </source>
</evidence>
<feature type="compositionally biased region" description="Basic and acidic residues" evidence="9">
    <location>
        <begin position="76"/>
        <end position="92"/>
    </location>
</feature>
<organism evidence="11 12">
    <name type="scientific">Spizella passerina</name>
    <name type="common">Chipping sparrow</name>
    <dbReference type="NCBI Taxonomy" id="40210"/>
    <lineage>
        <taxon>Eukaryota</taxon>
        <taxon>Metazoa</taxon>
        <taxon>Chordata</taxon>
        <taxon>Craniata</taxon>
        <taxon>Vertebrata</taxon>
        <taxon>Euteleostomi</taxon>
        <taxon>Archelosauria</taxon>
        <taxon>Archosauria</taxon>
        <taxon>Dinosauria</taxon>
        <taxon>Saurischia</taxon>
        <taxon>Theropoda</taxon>
        <taxon>Coelurosauria</taxon>
        <taxon>Aves</taxon>
        <taxon>Neognathae</taxon>
        <taxon>Neoaves</taxon>
        <taxon>Telluraves</taxon>
        <taxon>Australaves</taxon>
        <taxon>Passeriformes</taxon>
        <taxon>Passerellidae</taxon>
        <taxon>Spizella</taxon>
    </lineage>
</organism>
<sequence>VSHTTGIPHSPTGQAIVERAHQELKKTLEHQGSGVKTESPMSRLSHAMFTLNFLNCSFDNPNPPVVRHFQESSSTKLREKPPVLVRDPESWE</sequence>
<dbReference type="GO" id="GO:0003964">
    <property type="term" value="F:RNA-directed DNA polymerase activity"/>
    <property type="evidence" value="ECO:0007669"/>
    <property type="project" value="UniProtKB-KW"/>
</dbReference>
<evidence type="ECO:0000256" key="3">
    <source>
        <dbReference type="ARBA" id="ARBA00022722"/>
    </source>
</evidence>
<dbReference type="GO" id="GO:0015074">
    <property type="term" value="P:DNA integration"/>
    <property type="evidence" value="ECO:0007669"/>
    <property type="project" value="InterPro"/>
</dbReference>
<evidence type="ECO:0000259" key="10">
    <source>
        <dbReference type="PROSITE" id="PS50994"/>
    </source>
</evidence>
<proteinExistence type="predicted"/>
<feature type="non-terminal residue" evidence="11">
    <location>
        <position position="92"/>
    </location>
</feature>
<keyword evidence="7" id="KW-0695">RNA-directed DNA polymerase</keyword>
<dbReference type="EMBL" id="WBNQ01103952">
    <property type="protein sequence ID" value="NXX71992.1"/>
    <property type="molecule type" value="Genomic_DNA"/>
</dbReference>
<dbReference type="InterPro" id="IPR001584">
    <property type="entry name" value="Integrase_cat-core"/>
</dbReference>
<comment type="caution">
    <text evidence="11">The sequence shown here is derived from an EMBL/GenBank/DDBJ whole genome shotgun (WGS) entry which is preliminary data.</text>
</comment>
<keyword evidence="3" id="KW-0540">Nuclease</keyword>
<keyword evidence="12" id="KW-1185">Reference proteome</keyword>
<evidence type="ECO:0000256" key="1">
    <source>
        <dbReference type="ARBA" id="ARBA00022679"/>
    </source>
</evidence>
<keyword evidence="2" id="KW-0548">Nucleotidyltransferase</keyword>
<evidence type="ECO:0000256" key="5">
    <source>
        <dbReference type="ARBA" id="ARBA00022801"/>
    </source>
</evidence>
<gene>
    <name evidence="11" type="primary">Ervk19_3</name>
    <name evidence="11" type="ORF">SPIPAS_R10431</name>
</gene>